<feature type="compositionally biased region" description="Polar residues" evidence="1">
    <location>
        <begin position="20"/>
        <end position="44"/>
    </location>
</feature>
<protein>
    <submittedName>
        <fullName evidence="2">Uncharacterized protein</fullName>
    </submittedName>
</protein>
<feature type="region of interest" description="Disordered" evidence="1">
    <location>
        <begin position="1"/>
        <end position="103"/>
    </location>
</feature>
<evidence type="ECO:0000313" key="3">
    <source>
        <dbReference type="Proteomes" id="UP000039865"/>
    </source>
</evidence>
<feature type="compositionally biased region" description="Polar residues" evidence="1">
    <location>
        <begin position="373"/>
        <end position="386"/>
    </location>
</feature>
<feature type="compositionally biased region" description="Basic and acidic residues" evidence="1">
    <location>
        <begin position="7"/>
        <end position="17"/>
    </location>
</feature>
<organism evidence="2 3">
    <name type="scientific">Stylonychia lemnae</name>
    <name type="common">Ciliate</name>
    <dbReference type="NCBI Taxonomy" id="5949"/>
    <lineage>
        <taxon>Eukaryota</taxon>
        <taxon>Sar</taxon>
        <taxon>Alveolata</taxon>
        <taxon>Ciliophora</taxon>
        <taxon>Intramacronucleata</taxon>
        <taxon>Spirotrichea</taxon>
        <taxon>Stichotrichia</taxon>
        <taxon>Sporadotrichida</taxon>
        <taxon>Oxytrichidae</taxon>
        <taxon>Stylonychinae</taxon>
        <taxon>Stylonychia</taxon>
    </lineage>
</organism>
<evidence type="ECO:0000256" key="1">
    <source>
        <dbReference type="SAM" id="MobiDB-lite"/>
    </source>
</evidence>
<accession>A0A078A4H5</accession>
<gene>
    <name evidence="2" type="primary">Contig8425.g8981</name>
    <name evidence="2" type="ORF">STYLEM_5393</name>
</gene>
<sequence>MKTHHTQRIEDNCRQENEQEVTVSAKTNSKLADSILTQLTNPNQIEEKQQQDMNKNKKSPVYGKKSTDFTELRASTKQPSPSKNNDHRRDTVMNQARPKPFINIDDDNEELQEVRTQSMQSPNFGTQFDLSKIQKGTAHQVWFRPGNQVVGMDGQCHSLLLSPTYNNQLLTKPSIQGSSSTTSFDVNCFSFNNESQGSNYYAFVGPDGQVPNSYFKIGDQQFSIISPKNQNIGNMLKQGSKIMLLENSLEQFKDIDEESIQDESSSIEEIKLDEIQRSNDKMNMLGKNSKKQKQLRNHILIFKNPMGLLDKDAIPNIAQAQSPLLTRRSGSADLYKDRSKEKGTFSTDSKGDKGRRVSNETIEDEDLDERTSQTRPTGLQLNQNSIQKKDDQNKSALNFQQQQQEEDMRVQQQNQMMLGSNQKIFLRLPQGYQQKASPIAIINNPSKLQGRESPRSPKVKHSGEKFTDMIKQNNKSTQKKRIPDFNSIQTLIDQERIQLPSQNESLLSKTHTSKKFNNRNIQDKAYTAQNRLKDNRSFDDKLDFNMQIRINKQDSNDEYIDFNQDFKKKQDQQKLFNFAKNNNLNNNMYLKNAIHNRHNPYQEDIFSDDDVPYRQSSTGNHMKQTTIPQLDLYGALPQSKEKIKKSYVSSVKNSKDMAVQDLQKMLDTKQEQLKMEKLIRQDQMMKLKQIEKENLQLRQYLNHILMIKLNCDHNQ</sequence>
<proteinExistence type="predicted"/>
<feature type="compositionally biased region" description="Basic and acidic residues" evidence="1">
    <location>
        <begin position="334"/>
        <end position="358"/>
    </location>
</feature>
<feature type="compositionally biased region" description="Polar residues" evidence="1">
    <location>
        <begin position="73"/>
        <end position="83"/>
    </location>
</feature>
<name>A0A078A4H5_STYLE</name>
<keyword evidence="3" id="KW-1185">Reference proteome</keyword>
<dbReference type="EMBL" id="CCKQ01005231">
    <property type="protein sequence ID" value="CDW76393.1"/>
    <property type="molecule type" value="Genomic_DNA"/>
</dbReference>
<evidence type="ECO:0000313" key="2">
    <source>
        <dbReference type="EMBL" id="CDW76393.1"/>
    </source>
</evidence>
<reference evidence="2 3" key="1">
    <citation type="submission" date="2014-06" db="EMBL/GenBank/DDBJ databases">
        <authorList>
            <person name="Swart Estienne"/>
        </authorList>
    </citation>
    <scope>NUCLEOTIDE SEQUENCE [LARGE SCALE GENOMIC DNA]</scope>
    <source>
        <strain evidence="2 3">130c</strain>
    </source>
</reference>
<dbReference type="InParanoid" id="A0A078A4H5"/>
<feature type="region of interest" description="Disordered" evidence="1">
    <location>
        <begin position="328"/>
        <end position="395"/>
    </location>
</feature>
<dbReference type="Proteomes" id="UP000039865">
    <property type="component" value="Unassembled WGS sequence"/>
</dbReference>
<dbReference type="AlphaFoldDB" id="A0A078A4H5"/>